<name>A0A952FGY9_9PROT</name>
<evidence type="ECO:0000313" key="3">
    <source>
        <dbReference type="Proteomes" id="UP000700706"/>
    </source>
</evidence>
<evidence type="ECO:0000313" key="2">
    <source>
        <dbReference type="EMBL" id="MBW8724052.1"/>
    </source>
</evidence>
<accession>A0A952FGY9</accession>
<dbReference type="AlphaFoldDB" id="A0A952FGY9"/>
<dbReference type="Proteomes" id="UP000700706">
    <property type="component" value="Unassembled WGS sequence"/>
</dbReference>
<evidence type="ECO:0000256" key="1">
    <source>
        <dbReference type="SAM" id="MobiDB-lite"/>
    </source>
</evidence>
<proteinExistence type="predicted"/>
<protein>
    <submittedName>
        <fullName evidence="2">Uncharacterized protein</fullName>
    </submittedName>
</protein>
<feature type="region of interest" description="Disordered" evidence="1">
    <location>
        <begin position="181"/>
        <end position="218"/>
    </location>
</feature>
<gene>
    <name evidence="2" type="ORF">JF625_02685</name>
</gene>
<sequence>MLCSMDKAQTDLESEAPAAPAEERAARHLRMLARVADVHMEIIEATRTEAVEAPQPGIDYGQRIAVVTKSLRLTLLLEDKFANHRDERRKAAAKRESAQADWHDLRVKLAMLAAAYEVSEDDEEVDRRVAEVCERVERPEVVEFIEASRPEVAVAALCRRWNFPVKVERWLEMADEAMEHYGFIPPEDGEDDEDDPADPPEPRSAGAGRRRPRSPDTG</sequence>
<feature type="region of interest" description="Disordered" evidence="1">
    <location>
        <begin position="1"/>
        <end position="23"/>
    </location>
</feature>
<organism evidence="2 3">
    <name type="scientific">Inquilinus limosus</name>
    <dbReference type="NCBI Taxonomy" id="171674"/>
    <lineage>
        <taxon>Bacteria</taxon>
        <taxon>Pseudomonadati</taxon>
        <taxon>Pseudomonadota</taxon>
        <taxon>Alphaproteobacteria</taxon>
        <taxon>Rhodospirillales</taxon>
        <taxon>Rhodospirillaceae</taxon>
        <taxon>Inquilinus</taxon>
    </lineage>
</organism>
<dbReference type="EMBL" id="JAEKLZ010000071">
    <property type="protein sequence ID" value="MBW8724052.1"/>
    <property type="molecule type" value="Genomic_DNA"/>
</dbReference>
<comment type="caution">
    <text evidence="2">The sequence shown here is derived from an EMBL/GenBank/DDBJ whole genome shotgun (WGS) entry which is preliminary data.</text>
</comment>
<reference evidence="2" key="1">
    <citation type="submission" date="2020-06" db="EMBL/GenBank/DDBJ databases">
        <title>Stable isotope informed genome-resolved metagenomics uncovers potential trophic interactions in rhizosphere soil.</title>
        <authorList>
            <person name="Starr E.P."/>
            <person name="Shi S."/>
            <person name="Blazewicz S.J."/>
            <person name="Koch B.J."/>
            <person name="Probst A.J."/>
            <person name="Hungate B.A."/>
            <person name="Pett-Ridge J."/>
            <person name="Firestone M.K."/>
            <person name="Banfield J.F."/>
        </authorList>
    </citation>
    <scope>NUCLEOTIDE SEQUENCE</scope>
    <source>
        <strain evidence="2">YM_69_17</strain>
    </source>
</reference>
<feature type="compositionally biased region" description="Acidic residues" evidence="1">
    <location>
        <begin position="187"/>
        <end position="198"/>
    </location>
</feature>